<dbReference type="AlphaFoldDB" id="A0A930VXC0"/>
<sequence length="102" mass="11827">PHTLARYAEAGRYCGVEGKDDWDVFEKFVAKIEELKDFIGVKKTIKDYGVDEKYFLDTLDAMSEQAFNDQCTGANPRYPLISEIKDLYLDSYYDREATSYDI</sequence>
<dbReference type="Proteomes" id="UP000698335">
    <property type="component" value="Unassembled WGS sequence"/>
</dbReference>
<dbReference type="SUPFAM" id="SSF56796">
    <property type="entry name" value="Dehydroquinate synthase-like"/>
    <property type="match status" value="1"/>
</dbReference>
<protein>
    <submittedName>
        <fullName evidence="2">Iron-containing alcohol dehydrogenase</fullName>
    </submittedName>
</protein>
<dbReference type="Pfam" id="PF25137">
    <property type="entry name" value="ADH_Fe_C"/>
    <property type="match status" value="1"/>
</dbReference>
<dbReference type="PANTHER" id="PTHR43633:SF1">
    <property type="entry name" value="ALCOHOL DEHYDROGENASE YQHD"/>
    <property type="match status" value="1"/>
</dbReference>
<evidence type="ECO:0000259" key="1">
    <source>
        <dbReference type="Pfam" id="PF25137"/>
    </source>
</evidence>
<gene>
    <name evidence="2" type="ORF">HXK26_04060</name>
</gene>
<reference evidence="2" key="1">
    <citation type="submission" date="2020-04" db="EMBL/GenBank/DDBJ databases">
        <title>Deep metagenomics examines the oral microbiome during advanced dental caries in children, revealing novel taxa and co-occurrences with host molecules.</title>
        <authorList>
            <person name="Baker J.L."/>
            <person name="Morton J.T."/>
            <person name="Dinis M."/>
            <person name="Alvarez R."/>
            <person name="Tran N.C."/>
            <person name="Knight R."/>
            <person name="Edlund A."/>
        </authorList>
    </citation>
    <scope>NUCLEOTIDE SEQUENCE</scope>
    <source>
        <strain evidence="2">JCVI_38_bin.5</strain>
    </source>
</reference>
<organism evidence="2 3">
    <name type="scientific">Lancefieldella rimae</name>
    <dbReference type="NCBI Taxonomy" id="1383"/>
    <lineage>
        <taxon>Bacteria</taxon>
        <taxon>Bacillati</taxon>
        <taxon>Actinomycetota</taxon>
        <taxon>Coriobacteriia</taxon>
        <taxon>Coriobacteriales</taxon>
        <taxon>Atopobiaceae</taxon>
        <taxon>Lancefieldella</taxon>
    </lineage>
</organism>
<dbReference type="GO" id="GO:0008106">
    <property type="term" value="F:alcohol dehydrogenase (NADP+) activity"/>
    <property type="evidence" value="ECO:0007669"/>
    <property type="project" value="TreeGrafter"/>
</dbReference>
<comment type="caution">
    <text evidence="2">The sequence shown here is derived from an EMBL/GenBank/DDBJ whole genome shotgun (WGS) entry which is preliminary data.</text>
</comment>
<proteinExistence type="predicted"/>
<dbReference type="GO" id="GO:0005829">
    <property type="term" value="C:cytosol"/>
    <property type="evidence" value="ECO:0007669"/>
    <property type="project" value="TreeGrafter"/>
</dbReference>
<dbReference type="GO" id="GO:1990362">
    <property type="term" value="F:butanol dehydrogenase (NAD+) activity"/>
    <property type="evidence" value="ECO:0007669"/>
    <property type="project" value="InterPro"/>
</dbReference>
<dbReference type="EMBL" id="JABZGW010000148">
    <property type="protein sequence ID" value="MBF4807850.1"/>
    <property type="molecule type" value="Genomic_DNA"/>
</dbReference>
<dbReference type="GO" id="GO:1990002">
    <property type="term" value="F:methylglyoxal reductase (NADPH) (acetol producing) activity"/>
    <property type="evidence" value="ECO:0007669"/>
    <property type="project" value="TreeGrafter"/>
</dbReference>
<evidence type="ECO:0000313" key="3">
    <source>
        <dbReference type="Proteomes" id="UP000698335"/>
    </source>
</evidence>
<dbReference type="Gene3D" id="1.20.1090.10">
    <property type="entry name" value="Dehydroquinate synthase-like - alpha domain"/>
    <property type="match status" value="1"/>
</dbReference>
<feature type="domain" description="Fe-containing alcohol dehydrogenase-like C-terminal" evidence="1">
    <location>
        <begin position="5"/>
        <end position="91"/>
    </location>
</feature>
<dbReference type="PANTHER" id="PTHR43633">
    <property type="entry name" value="ALCOHOL DEHYDROGENASE YQHD"/>
    <property type="match status" value="1"/>
</dbReference>
<dbReference type="InterPro" id="IPR044731">
    <property type="entry name" value="BDH-like"/>
</dbReference>
<dbReference type="InterPro" id="IPR056798">
    <property type="entry name" value="ADH_Fe_C"/>
</dbReference>
<accession>A0A930VXC0</accession>
<feature type="non-terminal residue" evidence="2">
    <location>
        <position position="1"/>
    </location>
</feature>
<evidence type="ECO:0000313" key="2">
    <source>
        <dbReference type="EMBL" id="MBF4807850.1"/>
    </source>
</evidence>
<name>A0A930VXC0_9ACTN</name>